<protein>
    <submittedName>
        <fullName evidence="1">Predicted ester cyclase</fullName>
    </submittedName>
</protein>
<dbReference type="STRING" id="1344003.SAMN05445060_2601"/>
<organism evidence="1 2">
    <name type="scientific">Williamsia sterculiae</name>
    <dbReference type="NCBI Taxonomy" id="1344003"/>
    <lineage>
        <taxon>Bacteria</taxon>
        <taxon>Bacillati</taxon>
        <taxon>Actinomycetota</taxon>
        <taxon>Actinomycetes</taxon>
        <taxon>Mycobacteriales</taxon>
        <taxon>Nocardiaceae</taxon>
        <taxon>Williamsia</taxon>
    </lineage>
</organism>
<dbReference type="RefSeq" id="WP_143690339.1">
    <property type="nucleotide sequence ID" value="NZ_FTNT01000007.1"/>
</dbReference>
<dbReference type="SUPFAM" id="SSF54427">
    <property type="entry name" value="NTF2-like"/>
    <property type="match status" value="1"/>
</dbReference>
<dbReference type="InterPro" id="IPR032710">
    <property type="entry name" value="NTF2-like_dom_sf"/>
</dbReference>
<dbReference type="AlphaFoldDB" id="A0A1N7G8W4"/>
<dbReference type="PANTHER" id="PTHR38436:SF1">
    <property type="entry name" value="ESTER CYCLASE"/>
    <property type="match status" value="1"/>
</dbReference>
<dbReference type="Gene3D" id="3.10.450.50">
    <property type="match status" value="1"/>
</dbReference>
<sequence length="141" mass="15494">MLGDGTDCMKARYREYITTCNERRFSDLGDFVADDVVVADGPVGLSAYTQGLRDVVAGFPDYHWEIEDIIVEGSLISARLTDTGTHTGLFRGVEPTHQRVNVQELAMYTLADDKIVRCWGDLAAAVRDHLVATGATLRSLS</sequence>
<dbReference type="PANTHER" id="PTHR38436">
    <property type="entry name" value="POLYKETIDE CYCLASE SNOAL-LIKE DOMAIN"/>
    <property type="match status" value="1"/>
</dbReference>
<name>A0A1N7G8W4_9NOCA</name>
<gene>
    <name evidence="1" type="ORF">SAMN05445060_2601</name>
</gene>
<accession>A0A1N7G8W4</accession>
<dbReference type="Pfam" id="PF07366">
    <property type="entry name" value="SnoaL"/>
    <property type="match status" value="1"/>
</dbReference>
<dbReference type="EMBL" id="FTNT01000007">
    <property type="protein sequence ID" value="SIS08974.1"/>
    <property type="molecule type" value="Genomic_DNA"/>
</dbReference>
<dbReference type="GO" id="GO:0030638">
    <property type="term" value="P:polyketide metabolic process"/>
    <property type="evidence" value="ECO:0007669"/>
    <property type="project" value="InterPro"/>
</dbReference>
<reference evidence="1 2" key="1">
    <citation type="submission" date="2017-01" db="EMBL/GenBank/DDBJ databases">
        <authorList>
            <person name="Mah S.A."/>
            <person name="Swanson W.J."/>
            <person name="Moy G.W."/>
            <person name="Vacquier V.D."/>
        </authorList>
    </citation>
    <scope>NUCLEOTIDE SEQUENCE [LARGE SCALE GENOMIC DNA]</scope>
    <source>
        <strain evidence="1 2">CPCC 203464</strain>
    </source>
</reference>
<evidence type="ECO:0000313" key="1">
    <source>
        <dbReference type="EMBL" id="SIS08974.1"/>
    </source>
</evidence>
<dbReference type="InterPro" id="IPR009959">
    <property type="entry name" value="Cyclase_SnoaL-like"/>
</dbReference>
<proteinExistence type="predicted"/>
<keyword evidence="2" id="KW-1185">Reference proteome</keyword>
<dbReference type="Proteomes" id="UP000186218">
    <property type="component" value="Unassembled WGS sequence"/>
</dbReference>
<dbReference type="OrthoDB" id="129343at2"/>
<evidence type="ECO:0000313" key="2">
    <source>
        <dbReference type="Proteomes" id="UP000186218"/>
    </source>
</evidence>